<dbReference type="KEGG" id="lem:LEN_3133"/>
<organism evidence="2 3">
    <name type="scientific">Lysobacter enzymogenes</name>
    <dbReference type="NCBI Taxonomy" id="69"/>
    <lineage>
        <taxon>Bacteria</taxon>
        <taxon>Pseudomonadati</taxon>
        <taxon>Pseudomonadota</taxon>
        <taxon>Gammaproteobacteria</taxon>
        <taxon>Lysobacterales</taxon>
        <taxon>Lysobacteraceae</taxon>
        <taxon>Lysobacter</taxon>
    </lineage>
</organism>
<name>A0AAU9AN77_LYSEN</name>
<dbReference type="GeneID" id="83064957"/>
<gene>
    <name evidence="2" type="ORF">LEN_3133</name>
</gene>
<accession>A0AAU9AN77</accession>
<evidence type="ECO:0000313" key="3">
    <source>
        <dbReference type="Proteomes" id="UP000218824"/>
    </source>
</evidence>
<evidence type="ECO:0000256" key="1">
    <source>
        <dbReference type="SAM" id="SignalP"/>
    </source>
</evidence>
<proteinExistence type="predicted"/>
<evidence type="ECO:0000313" key="2">
    <source>
        <dbReference type="EMBL" id="BAV98620.1"/>
    </source>
</evidence>
<dbReference type="AlphaFoldDB" id="A0AAU9AN77"/>
<dbReference type="RefSeq" id="WP_145960099.1">
    <property type="nucleotide sequence ID" value="NZ_AP014940.1"/>
</dbReference>
<dbReference type="EMBL" id="AP014940">
    <property type="protein sequence ID" value="BAV98620.1"/>
    <property type="molecule type" value="Genomic_DNA"/>
</dbReference>
<dbReference type="Proteomes" id="UP000218824">
    <property type="component" value="Chromosome"/>
</dbReference>
<feature type="signal peptide" evidence="1">
    <location>
        <begin position="1"/>
        <end position="22"/>
    </location>
</feature>
<sequence length="132" mass="14629">MSIFTRIFIAIGLGLAALPSAAQDCTVYQHRDYGGAHWGIDAGERLAGLGDPGINQTCSHSNCTIYWRADWNDQISSFRVRRGCTITLSEHIDGSRIPPRGYGGHFRSNKSYRYVGSRWNDKASLAECSCQN</sequence>
<feature type="chain" id="PRO_5043471001" evidence="1">
    <location>
        <begin position="23"/>
        <end position="132"/>
    </location>
</feature>
<reference evidence="2 3" key="1">
    <citation type="journal article" date="2017" name="DNA Res.">
        <title>Complete genome sequence and expression profile of the commercial lytic enzyme producer Lysobacter enzymogenes M497-1.</title>
        <authorList>
            <person name="Takami H."/>
            <person name="Toyoda A."/>
            <person name="Uchiyama I."/>
            <person name="Itoh T."/>
            <person name="Takaki Y."/>
            <person name="Arai W."/>
            <person name="Nishi S."/>
            <person name="Kawai M."/>
            <person name="Shinya K."/>
            <person name="Ikeda H."/>
        </authorList>
    </citation>
    <scope>NUCLEOTIDE SEQUENCE [LARGE SCALE GENOMIC DNA]</scope>
    <source>
        <strain evidence="2 3">M497-1</strain>
    </source>
</reference>
<keyword evidence="1" id="KW-0732">Signal</keyword>
<protein>
    <submittedName>
        <fullName evidence="2">Uncharacterized protein</fullName>
    </submittedName>
</protein>
<dbReference type="Gene3D" id="2.60.20.10">
    <property type="entry name" value="Crystallins"/>
    <property type="match status" value="1"/>
</dbReference>